<name>A0A1G5RW65_9FIRM</name>
<feature type="transmembrane region" description="Helical" evidence="1">
    <location>
        <begin position="97"/>
        <end position="115"/>
    </location>
</feature>
<proteinExistence type="predicted"/>
<evidence type="ECO:0000313" key="2">
    <source>
        <dbReference type="EMBL" id="SCZ77549.1"/>
    </source>
</evidence>
<feature type="transmembrane region" description="Helical" evidence="1">
    <location>
        <begin position="26"/>
        <end position="49"/>
    </location>
</feature>
<keyword evidence="1" id="KW-0472">Membrane</keyword>
<dbReference type="STRING" id="1120920.SAMN03080599_00776"/>
<keyword evidence="3" id="KW-1185">Reference proteome</keyword>
<accession>A0A1G5RW65</accession>
<keyword evidence="1" id="KW-1133">Transmembrane helix</keyword>
<dbReference type="EMBL" id="FMWL01000003">
    <property type="protein sequence ID" value="SCZ77549.1"/>
    <property type="molecule type" value="Genomic_DNA"/>
</dbReference>
<keyword evidence="1" id="KW-0812">Transmembrane</keyword>
<organism evidence="2 3">
    <name type="scientific">Acidaminobacter hydrogenoformans DSM 2784</name>
    <dbReference type="NCBI Taxonomy" id="1120920"/>
    <lineage>
        <taxon>Bacteria</taxon>
        <taxon>Bacillati</taxon>
        <taxon>Bacillota</taxon>
        <taxon>Clostridia</taxon>
        <taxon>Peptostreptococcales</taxon>
        <taxon>Acidaminobacteraceae</taxon>
        <taxon>Acidaminobacter</taxon>
    </lineage>
</organism>
<protein>
    <recommendedName>
        <fullName evidence="4">DUF624 domain-containing protein</fullName>
    </recommendedName>
</protein>
<dbReference type="RefSeq" id="WP_092589586.1">
    <property type="nucleotide sequence ID" value="NZ_FMWL01000003.1"/>
</dbReference>
<evidence type="ECO:0008006" key="4">
    <source>
        <dbReference type="Google" id="ProtNLM"/>
    </source>
</evidence>
<feature type="transmembrane region" description="Helical" evidence="1">
    <location>
        <begin position="201"/>
        <end position="224"/>
    </location>
</feature>
<dbReference type="Proteomes" id="UP000199208">
    <property type="component" value="Unassembled WGS sequence"/>
</dbReference>
<evidence type="ECO:0000256" key="1">
    <source>
        <dbReference type="SAM" id="Phobius"/>
    </source>
</evidence>
<evidence type="ECO:0000313" key="3">
    <source>
        <dbReference type="Proteomes" id="UP000199208"/>
    </source>
</evidence>
<feature type="transmembrane region" description="Helical" evidence="1">
    <location>
        <begin position="169"/>
        <end position="189"/>
    </location>
</feature>
<sequence length="246" mass="28052">MEILKDLVLTNRSVFKKAVGTFLNNWLLFLLAIPYMALTMVAATVASMMGFLGGILIFVVEAAIISDYLHIIHQVITRRKFDLEDFKNGFTVHFRKVYMVLFVMWVANYGASLLLSPILNAMGLGFVLAAVYFFVFVILNPLPEMIYQKYFSEPETFVKTVEFTRENAIEWLVPNAVIIAILLAVRALIDGGLYAFGLGWLNLLVMSVVSAGLISFGMIYRGYLFDVLYKTTRRKRLFTETMYRND</sequence>
<dbReference type="OrthoDB" id="1701429at2"/>
<dbReference type="AlphaFoldDB" id="A0A1G5RW65"/>
<feature type="transmembrane region" description="Helical" evidence="1">
    <location>
        <begin position="121"/>
        <end position="142"/>
    </location>
</feature>
<reference evidence="2 3" key="1">
    <citation type="submission" date="2016-10" db="EMBL/GenBank/DDBJ databases">
        <authorList>
            <person name="de Groot N.N."/>
        </authorList>
    </citation>
    <scope>NUCLEOTIDE SEQUENCE [LARGE SCALE GENOMIC DNA]</scope>
    <source>
        <strain evidence="2 3">DSM 2784</strain>
    </source>
</reference>
<gene>
    <name evidence="2" type="ORF">SAMN03080599_00776</name>
</gene>
<feature type="transmembrane region" description="Helical" evidence="1">
    <location>
        <begin position="55"/>
        <end position="76"/>
    </location>
</feature>